<proteinExistence type="predicted"/>
<evidence type="ECO:0000313" key="1">
    <source>
        <dbReference type="EMBL" id="NHZ34010.1"/>
    </source>
</evidence>
<accession>A0ABX0LIP5</accession>
<comment type="caution">
    <text evidence="1">The sequence shown here is derived from an EMBL/GenBank/DDBJ whole genome shotgun (WGS) entry which is preliminary data.</text>
</comment>
<protein>
    <recommendedName>
        <fullName evidence="3">VCBS repeat-containing protein</fullName>
    </recommendedName>
</protein>
<dbReference type="Proteomes" id="UP000785613">
    <property type="component" value="Unassembled WGS sequence"/>
</dbReference>
<dbReference type="RefSeq" id="WP_167224159.1">
    <property type="nucleotide sequence ID" value="NZ_VUYU01000006.1"/>
</dbReference>
<evidence type="ECO:0008006" key="3">
    <source>
        <dbReference type="Google" id="ProtNLM"/>
    </source>
</evidence>
<keyword evidence="2" id="KW-1185">Reference proteome</keyword>
<name>A0ABX0LIP5_9BURK</name>
<sequence length="197" mass="21616">MPHSLVNVQGINLSPLASVHDACCFTTPAYEQDRSRRRKAIYPDLSHYWLDWLLTPFKHLQAAVLFVGAAVMFMPDQARAAIPASWCTHSSAQWLTGDVDGDGRLDFELFDITRALGGGYILHVRNNGIVGNLETVRCTPITATRNISRRIEAGAVATVVFLSTRRDAVPTCSVGGRGVSDAEELFISNNQLSKFVP</sequence>
<dbReference type="EMBL" id="VUYU01000006">
    <property type="protein sequence ID" value="NHZ34010.1"/>
    <property type="molecule type" value="Genomic_DNA"/>
</dbReference>
<organism evidence="1 2">
    <name type="scientific">Massilia rubra</name>
    <dbReference type="NCBI Taxonomy" id="2607910"/>
    <lineage>
        <taxon>Bacteria</taxon>
        <taxon>Pseudomonadati</taxon>
        <taxon>Pseudomonadota</taxon>
        <taxon>Betaproteobacteria</taxon>
        <taxon>Burkholderiales</taxon>
        <taxon>Oxalobacteraceae</taxon>
        <taxon>Telluria group</taxon>
        <taxon>Massilia</taxon>
    </lineage>
</organism>
<reference evidence="1 2" key="1">
    <citation type="submission" date="2019-09" db="EMBL/GenBank/DDBJ databases">
        <title>Taxonomy of Antarctic Massilia spp.: description of Massilia rubra sp. nov., Massilia aquatica sp. nov., Massilia mucilaginosa sp. nov., Massilia frigida sp. nov. isolated from streams, lakes and regoliths.</title>
        <authorList>
            <person name="Holochova P."/>
            <person name="Sedlacek I."/>
            <person name="Kralova S."/>
            <person name="Maslanova I."/>
            <person name="Busse H.-J."/>
            <person name="Stankova E."/>
            <person name="Vrbovska V."/>
            <person name="Kovarovic V."/>
            <person name="Bartak M."/>
            <person name="Svec P."/>
            <person name="Pantucek R."/>
        </authorList>
    </citation>
    <scope>NUCLEOTIDE SEQUENCE [LARGE SCALE GENOMIC DNA]</scope>
    <source>
        <strain evidence="1 2">CCM 8692</strain>
    </source>
</reference>
<evidence type="ECO:0000313" key="2">
    <source>
        <dbReference type="Proteomes" id="UP000785613"/>
    </source>
</evidence>
<gene>
    <name evidence="1" type="ORF">F0185_10480</name>
</gene>